<dbReference type="EMBL" id="JAGYWB010000011">
    <property type="protein sequence ID" value="KAI0503806.1"/>
    <property type="molecule type" value="Genomic_DNA"/>
</dbReference>
<name>A0A8T3B8T6_DENNO</name>
<keyword evidence="2" id="KW-1185">Reference proteome</keyword>
<dbReference type="AlphaFoldDB" id="A0A8T3B8T6"/>
<protein>
    <submittedName>
        <fullName evidence="1">Uncharacterized protein</fullName>
    </submittedName>
</protein>
<gene>
    <name evidence="1" type="ORF">KFK09_014749</name>
</gene>
<accession>A0A8T3B8T6</accession>
<organism evidence="1 2">
    <name type="scientific">Dendrobium nobile</name>
    <name type="common">Orchid</name>
    <dbReference type="NCBI Taxonomy" id="94219"/>
    <lineage>
        <taxon>Eukaryota</taxon>
        <taxon>Viridiplantae</taxon>
        <taxon>Streptophyta</taxon>
        <taxon>Embryophyta</taxon>
        <taxon>Tracheophyta</taxon>
        <taxon>Spermatophyta</taxon>
        <taxon>Magnoliopsida</taxon>
        <taxon>Liliopsida</taxon>
        <taxon>Asparagales</taxon>
        <taxon>Orchidaceae</taxon>
        <taxon>Epidendroideae</taxon>
        <taxon>Malaxideae</taxon>
        <taxon>Dendrobiinae</taxon>
        <taxon>Dendrobium</taxon>
    </lineage>
</organism>
<proteinExistence type="predicted"/>
<dbReference type="Proteomes" id="UP000829196">
    <property type="component" value="Unassembled WGS sequence"/>
</dbReference>
<dbReference type="SMR" id="A0A8T3B8T6"/>
<evidence type="ECO:0000313" key="1">
    <source>
        <dbReference type="EMBL" id="KAI0503806.1"/>
    </source>
</evidence>
<evidence type="ECO:0000313" key="2">
    <source>
        <dbReference type="Proteomes" id="UP000829196"/>
    </source>
</evidence>
<reference evidence="1" key="1">
    <citation type="journal article" date="2022" name="Front. Genet.">
        <title>Chromosome-Scale Assembly of the Dendrobium nobile Genome Provides Insights Into the Molecular Mechanism of the Biosynthesis of the Medicinal Active Ingredient of Dendrobium.</title>
        <authorList>
            <person name="Xu Q."/>
            <person name="Niu S.-C."/>
            <person name="Li K.-L."/>
            <person name="Zheng P.-J."/>
            <person name="Zhang X.-J."/>
            <person name="Jia Y."/>
            <person name="Liu Y."/>
            <person name="Niu Y.-X."/>
            <person name="Yu L.-H."/>
            <person name="Chen D.-F."/>
            <person name="Zhang G.-Q."/>
        </authorList>
    </citation>
    <scope>NUCLEOTIDE SEQUENCE</scope>
    <source>
        <tissue evidence="1">Leaf</tissue>
    </source>
</reference>
<sequence length="55" mass="6262">MSQLELDSLTSSRAELIELRARARAQTRACLLNEFEFELVEAWLMSSQAGSKLFN</sequence>
<comment type="caution">
    <text evidence="1">The sequence shown here is derived from an EMBL/GenBank/DDBJ whole genome shotgun (WGS) entry which is preliminary data.</text>
</comment>